<evidence type="ECO:0000256" key="2">
    <source>
        <dbReference type="ARBA" id="ARBA00022723"/>
    </source>
</evidence>
<feature type="domain" description="DDE Tnp4" evidence="3">
    <location>
        <begin position="57"/>
        <end position="132"/>
    </location>
</feature>
<accession>W4GA89</accession>
<evidence type="ECO:0000256" key="1">
    <source>
        <dbReference type="ARBA" id="ARBA00001968"/>
    </source>
</evidence>
<name>W4GA89_APHAT</name>
<comment type="cofactor">
    <cofactor evidence="1">
        <name>a divalent metal cation</name>
        <dbReference type="ChEBI" id="CHEBI:60240"/>
    </cofactor>
</comment>
<proteinExistence type="predicted"/>
<dbReference type="Pfam" id="PF13359">
    <property type="entry name" value="DDE_Tnp_4"/>
    <property type="match status" value="1"/>
</dbReference>
<dbReference type="EMBL" id="KI913138">
    <property type="protein sequence ID" value="ETV75989.1"/>
    <property type="molecule type" value="Genomic_DNA"/>
</dbReference>
<dbReference type="VEuPathDB" id="FungiDB:H257_09943"/>
<dbReference type="OrthoDB" id="127845at2759"/>
<dbReference type="GeneID" id="20811939"/>
<reference evidence="4" key="1">
    <citation type="submission" date="2013-12" db="EMBL/GenBank/DDBJ databases">
        <title>The Genome Sequence of Aphanomyces astaci APO3.</title>
        <authorList>
            <consortium name="The Broad Institute Genomics Platform"/>
            <person name="Russ C."/>
            <person name="Tyler B."/>
            <person name="van West P."/>
            <person name="Dieguez-Uribeondo J."/>
            <person name="Young S.K."/>
            <person name="Zeng Q."/>
            <person name="Gargeya S."/>
            <person name="Fitzgerald M."/>
            <person name="Abouelleil A."/>
            <person name="Alvarado L."/>
            <person name="Chapman S.B."/>
            <person name="Gainer-Dewar J."/>
            <person name="Goldberg J."/>
            <person name="Griggs A."/>
            <person name="Gujja S."/>
            <person name="Hansen M."/>
            <person name="Howarth C."/>
            <person name="Imamovic A."/>
            <person name="Ireland A."/>
            <person name="Larimer J."/>
            <person name="McCowan C."/>
            <person name="Murphy C."/>
            <person name="Pearson M."/>
            <person name="Poon T.W."/>
            <person name="Priest M."/>
            <person name="Roberts A."/>
            <person name="Saif S."/>
            <person name="Shea T."/>
            <person name="Sykes S."/>
            <person name="Wortman J."/>
            <person name="Nusbaum C."/>
            <person name="Birren B."/>
        </authorList>
    </citation>
    <scope>NUCLEOTIDE SEQUENCE [LARGE SCALE GENOMIC DNA]</scope>
    <source>
        <strain evidence="4">APO3</strain>
    </source>
</reference>
<organism evidence="4">
    <name type="scientific">Aphanomyces astaci</name>
    <name type="common">Crayfish plague agent</name>
    <dbReference type="NCBI Taxonomy" id="112090"/>
    <lineage>
        <taxon>Eukaryota</taxon>
        <taxon>Sar</taxon>
        <taxon>Stramenopiles</taxon>
        <taxon>Oomycota</taxon>
        <taxon>Saprolegniomycetes</taxon>
        <taxon>Saprolegniales</taxon>
        <taxon>Verrucalvaceae</taxon>
        <taxon>Aphanomyces</taxon>
    </lineage>
</organism>
<evidence type="ECO:0000313" key="4">
    <source>
        <dbReference type="EMBL" id="ETV75989.1"/>
    </source>
</evidence>
<dbReference type="RefSeq" id="XP_009834631.1">
    <property type="nucleotide sequence ID" value="XM_009836329.1"/>
</dbReference>
<keyword evidence="2" id="KW-0479">Metal-binding</keyword>
<dbReference type="AlphaFoldDB" id="W4GA89"/>
<dbReference type="GO" id="GO:0046872">
    <property type="term" value="F:metal ion binding"/>
    <property type="evidence" value="ECO:0007669"/>
    <property type="project" value="UniProtKB-KW"/>
</dbReference>
<gene>
    <name evidence="4" type="ORF">H257_09943</name>
</gene>
<sequence length="132" mass="14891">MVNLGYHRWQSTIYCNKEIVRARIAQYAAAIHNKGAPLQSVWPFPDGTKVESCRISANASGAGSCHDVTLLRVSKLLQYFEANEEIFRGYFIYGDPAYPISKWIISGYKGANLDEHKDLFNSSMSRVRKGVE</sequence>
<protein>
    <recommendedName>
        <fullName evidence="3">DDE Tnp4 domain-containing protein</fullName>
    </recommendedName>
</protein>
<evidence type="ECO:0000259" key="3">
    <source>
        <dbReference type="Pfam" id="PF13359"/>
    </source>
</evidence>
<dbReference type="InterPro" id="IPR027806">
    <property type="entry name" value="HARBI1_dom"/>
</dbReference>